<proteinExistence type="evidence at transcript level"/>
<evidence type="ECO:0000256" key="2">
    <source>
        <dbReference type="ARBA" id="ARBA00023125"/>
    </source>
</evidence>
<keyword evidence="3" id="KW-0804">Transcription</keyword>
<dbReference type="PANTHER" id="PTHR31744:SF219">
    <property type="entry name" value="NAC DOMAIN-CONTAINING PROTEIN 4"/>
    <property type="match status" value="1"/>
</dbReference>
<dbReference type="GO" id="GO:0006355">
    <property type="term" value="P:regulation of DNA-templated transcription"/>
    <property type="evidence" value="ECO:0007669"/>
    <property type="project" value="InterPro"/>
</dbReference>
<accession>I6XSF7</accession>
<protein>
    <submittedName>
        <fullName evidence="6">NAC domain-containing protein</fullName>
    </submittedName>
</protein>
<dbReference type="EMBL" id="JQ974964">
    <property type="protein sequence ID" value="AFN55270.1"/>
    <property type="molecule type" value="mRNA"/>
</dbReference>
<dbReference type="InterPro" id="IPR036093">
    <property type="entry name" value="NAC_dom_sf"/>
</dbReference>
<keyword evidence="2" id="KW-0238">DNA-binding</keyword>
<dbReference type="InterPro" id="IPR003441">
    <property type="entry name" value="NAC-dom"/>
</dbReference>
<keyword evidence="1" id="KW-0805">Transcription regulation</keyword>
<evidence type="ECO:0000256" key="4">
    <source>
        <dbReference type="ARBA" id="ARBA00023242"/>
    </source>
</evidence>
<dbReference type="PANTHER" id="PTHR31744">
    <property type="entry name" value="PROTEIN CUP-SHAPED COTYLEDON 2-RELATED"/>
    <property type="match status" value="1"/>
</dbReference>
<reference evidence="6" key="1">
    <citation type="submission" date="2012-04" db="EMBL/GenBank/DDBJ databases">
        <authorList>
            <person name="Wang Y."/>
            <person name="Wang L."/>
            <person name="Wang C."/>
        </authorList>
    </citation>
    <scope>NUCLEOTIDE SEQUENCE</scope>
</reference>
<sequence>MVNINPGSVVGGDEEPIELPPGFRFHPTDEELITHYLSPKVADNSFSAIAVGEVDLNNCEPWDLPKHSKMGEKQWYFFCVRGRKYPTGSRINRATDAGYWKATGMDKEIYRGKQLAGMKKTLVFYKGRAPKGHKSNWVIHEYRLEEKFSFQNLSDSSKKDEWVLCRAFEKSAGEKKIPYPGPIPSNSIHFQNPFASLPPLIESSSRITDHLKPTSITESSHVSCFSNPMIKTPQQTIINDNSFDSYRKHNIHSPFMPGYYAELQSSTEDSYCGSQISSSFAHGTLPYPGGEYMSDQSILRSILKNNGTEGAMKTESNHCNMVTAIESRDTALSSDMYAEISSVVDKYKTRGTRDAFDDHQGHQGCSISGGPQDIDWFWSYCN</sequence>
<evidence type="ECO:0000256" key="1">
    <source>
        <dbReference type="ARBA" id="ARBA00023015"/>
    </source>
</evidence>
<gene>
    <name evidence="6" type="primary">NAC10</name>
</gene>
<feature type="domain" description="NAC" evidence="5">
    <location>
        <begin position="19"/>
        <end position="170"/>
    </location>
</feature>
<dbReference type="Pfam" id="PF02365">
    <property type="entry name" value="NAM"/>
    <property type="match status" value="1"/>
</dbReference>
<dbReference type="PROSITE" id="PS51005">
    <property type="entry name" value="NAC"/>
    <property type="match status" value="1"/>
</dbReference>
<dbReference type="SUPFAM" id="SSF101941">
    <property type="entry name" value="NAC domain"/>
    <property type="match status" value="1"/>
</dbReference>
<organism evidence="6">
    <name type="scientific">Tamarix hispida</name>
    <dbReference type="NCBI Taxonomy" id="189793"/>
    <lineage>
        <taxon>Eukaryota</taxon>
        <taxon>Viridiplantae</taxon>
        <taxon>Streptophyta</taxon>
        <taxon>Embryophyta</taxon>
        <taxon>Tracheophyta</taxon>
        <taxon>Spermatophyta</taxon>
        <taxon>Magnoliopsida</taxon>
        <taxon>eudicotyledons</taxon>
        <taxon>Gunneridae</taxon>
        <taxon>Pentapetalae</taxon>
        <taxon>Caryophyllales</taxon>
        <taxon>Tamaricaceae</taxon>
        <taxon>Tamarix</taxon>
    </lineage>
</organism>
<keyword evidence="4" id="KW-0539">Nucleus</keyword>
<evidence type="ECO:0000256" key="3">
    <source>
        <dbReference type="ARBA" id="ARBA00023163"/>
    </source>
</evidence>
<dbReference type="Gene3D" id="2.170.150.80">
    <property type="entry name" value="NAC domain"/>
    <property type="match status" value="1"/>
</dbReference>
<dbReference type="FunFam" id="2.170.150.80:FF:000006">
    <property type="entry name" value="NAC domain-containing protein 100-like"/>
    <property type="match status" value="1"/>
</dbReference>
<evidence type="ECO:0000313" key="6">
    <source>
        <dbReference type="EMBL" id="AFN55270.1"/>
    </source>
</evidence>
<dbReference type="AlphaFoldDB" id="I6XSF7"/>
<dbReference type="GO" id="GO:0000976">
    <property type="term" value="F:transcription cis-regulatory region binding"/>
    <property type="evidence" value="ECO:0007669"/>
    <property type="project" value="UniProtKB-ARBA"/>
</dbReference>
<name>I6XSF7_9CARY</name>
<evidence type="ECO:0000259" key="5">
    <source>
        <dbReference type="PROSITE" id="PS51005"/>
    </source>
</evidence>